<evidence type="ECO:0000256" key="4">
    <source>
        <dbReference type="ARBA" id="ARBA00023001"/>
    </source>
</evidence>
<evidence type="ECO:0000313" key="12">
    <source>
        <dbReference type="EMBL" id="GKV33774.1"/>
    </source>
</evidence>
<feature type="compositionally biased region" description="Polar residues" evidence="10">
    <location>
        <begin position="416"/>
        <end position="426"/>
    </location>
</feature>
<evidence type="ECO:0000256" key="10">
    <source>
        <dbReference type="SAM" id="MobiDB-lite"/>
    </source>
</evidence>
<feature type="domain" description="Glycoside hydrolase family 9" evidence="11">
    <location>
        <begin position="16"/>
        <end position="465"/>
    </location>
</feature>
<keyword evidence="6 8" id="KW-0326">Glycosidase</keyword>
<reference evidence="12 13" key="1">
    <citation type="journal article" date="2021" name="Commun. Biol.">
        <title>The genome of Shorea leprosula (Dipterocarpaceae) highlights the ecological relevance of drought in aseasonal tropical rainforests.</title>
        <authorList>
            <person name="Ng K.K.S."/>
            <person name="Kobayashi M.J."/>
            <person name="Fawcett J.A."/>
            <person name="Hatakeyama M."/>
            <person name="Paape T."/>
            <person name="Ng C.H."/>
            <person name="Ang C.C."/>
            <person name="Tnah L.H."/>
            <person name="Lee C.T."/>
            <person name="Nishiyama T."/>
            <person name="Sese J."/>
            <person name="O'Brien M.J."/>
            <person name="Copetti D."/>
            <person name="Mohd Noor M.I."/>
            <person name="Ong R.C."/>
            <person name="Putra M."/>
            <person name="Sireger I.Z."/>
            <person name="Indrioko S."/>
            <person name="Kosugi Y."/>
            <person name="Izuno A."/>
            <person name="Isagi Y."/>
            <person name="Lee S.L."/>
            <person name="Shimizu K.K."/>
        </authorList>
    </citation>
    <scope>NUCLEOTIDE SEQUENCE [LARGE SCALE GENOMIC DNA]</scope>
    <source>
        <strain evidence="12">214</strain>
    </source>
</reference>
<comment type="caution">
    <text evidence="12">The sequence shown here is derived from an EMBL/GenBank/DDBJ whole genome shotgun (WGS) entry which is preliminary data.</text>
</comment>
<organism evidence="12 13">
    <name type="scientific">Rubroshorea leprosula</name>
    <dbReference type="NCBI Taxonomy" id="152421"/>
    <lineage>
        <taxon>Eukaryota</taxon>
        <taxon>Viridiplantae</taxon>
        <taxon>Streptophyta</taxon>
        <taxon>Embryophyta</taxon>
        <taxon>Tracheophyta</taxon>
        <taxon>Spermatophyta</taxon>
        <taxon>Magnoliopsida</taxon>
        <taxon>eudicotyledons</taxon>
        <taxon>Gunneridae</taxon>
        <taxon>Pentapetalae</taxon>
        <taxon>rosids</taxon>
        <taxon>malvids</taxon>
        <taxon>Malvales</taxon>
        <taxon>Dipterocarpaceae</taxon>
        <taxon>Rubroshorea</taxon>
    </lineage>
</organism>
<dbReference type="GO" id="GO:0008810">
    <property type="term" value="F:cellulase activity"/>
    <property type="evidence" value="ECO:0007669"/>
    <property type="project" value="UniProtKB-EC"/>
</dbReference>
<evidence type="ECO:0000256" key="9">
    <source>
        <dbReference type="RuleBase" id="RU361166"/>
    </source>
</evidence>
<dbReference type="EMBL" id="BPVZ01000102">
    <property type="protein sequence ID" value="GKV33774.1"/>
    <property type="molecule type" value="Genomic_DNA"/>
</dbReference>
<proteinExistence type="inferred from homology"/>
<evidence type="ECO:0000256" key="2">
    <source>
        <dbReference type="ARBA" id="ARBA00007072"/>
    </source>
</evidence>
<evidence type="ECO:0000256" key="5">
    <source>
        <dbReference type="ARBA" id="ARBA00023277"/>
    </source>
</evidence>
<dbReference type="InterPro" id="IPR008928">
    <property type="entry name" value="6-hairpin_glycosidase_sf"/>
</dbReference>
<keyword evidence="5 8" id="KW-0119">Carbohydrate metabolism</keyword>
<evidence type="ECO:0000256" key="3">
    <source>
        <dbReference type="ARBA" id="ARBA00022801"/>
    </source>
</evidence>
<keyword evidence="3 8" id="KW-0378">Hydrolase</keyword>
<dbReference type="InterPro" id="IPR012341">
    <property type="entry name" value="6hp_glycosidase-like_sf"/>
</dbReference>
<dbReference type="AlphaFoldDB" id="A0AAV5LA19"/>
<comment type="similarity">
    <text evidence="2 8 9">Belongs to the glycosyl hydrolase 9 (cellulase E) family.</text>
</comment>
<keyword evidence="7 8" id="KW-0624">Polysaccharide degradation</keyword>
<sequence>MLVSSLGIVATVSADYGDALSKCILFFEGQRSGYLPRGQRMTWRKNSGLKDGSDIGMDLTGGYYDAGDNVKFTFPMAFTVTNLAWSVIEFGQFMGSEKQNALQAILFGTDFLLKATDVSERIVAQVGDGFSDHNCWERPEDMDTLRTSYVVNASVPGSDLAAEIAAALASASMAFQSADAKYSKTLLERAIEVFDFADKYRKSYNGAMKRGDSCPFYCSLNGYMDELVWGAAWLYRATKSQKYWDFVQKNINDILYLGPSYGWDAKQGGVYVLFSQFVMNNAGSNPFVTQADNLVCSLLPNSPTQYLKYTPGGLLTQTGQNLQLSAASSLLILIYAQYLKSFNRQVHCGNVVADASKLIQIAKGQADYILGKNPLGMSYMVGYGNKFPQRIHHRASSLPSIKDHPQQIKCKEGTPWYQSKKPNPNLLTGALPGGPINSDNFSDDRGNAPESEPTTYLNAFFVGVLAYFKGNPN</sequence>
<evidence type="ECO:0000256" key="7">
    <source>
        <dbReference type="ARBA" id="ARBA00023326"/>
    </source>
</evidence>
<feature type="active site" evidence="8">
    <location>
        <position position="392"/>
    </location>
</feature>
<keyword evidence="4 9" id="KW-0136">Cellulose degradation</keyword>
<evidence type="ECO:0000259" key="11">
    <source>
        <dbReference type="Pfam" id="PF00759"/>
    </source>
</evidence>
<dbReference type="PROSITE" id="PS00592">
    <property type="entry name" value="GH9_2"/>
    <property type="match status" value="1"/>
</dbReference>
<dbReference type="Gene3D" id="1.50.10.10">
    <property type="match status" value="1"/>
</dbReference>
<dbReference type="InterPro" id="IPR001701">
    <property type="entry name" value="Glyco_hydro_9"/>
</dbReference>
<dbReference type="FunFam" id="1.50.10.10:FF:000020">
    <property type="entry name" value="Endoglucanase"/>
    <property type="match status" value="1"/>
</dbReference>
<evidence type="ECO:0000256" key="1">
    <source>
        <dbReference type="ARBA" id="ARBA00000966"/>
    </source>
</evidence>
<evidence type="ECO:0000313" key="13">
    <source>
        <dbReference type="Proteomes" id="UP001054252"/>
    </source>
</evidence>
<dbReference type="SUPFAM" id="SSF48208">
    <property type="entry name" value="Six-hairpin glycosidases"/>
    <property type="match status" value="1"/>
</dbReference>
<dbReference type="PANTHER" id="PTHR22298">
    <property type="entry name" value="ENDO-1,4-BETA-GLUCANASE"/>
    <property type="match status" value="1"/>
</dbReference>
<dbReference type="Pfam" id="PF00759">
    <property type="entry name" value="Glyco_hydro_9"/>
    <property type="match status" value="1"/>
</dbReference>
<gene>
    <name evidence="12" type="ORF">SLEP1_g42234</name>
</gene>
<dbReference type="Proteomes" id="UP001054252">
    <property type="component" value="Unassembled WGS sequence"/>
</dbReference>
<name>A0AAV5LA19_9ROSI</name>
<dbReference type="EC" id="3.2.1.4" evidence="9"/>
<evidence type="ECO:0000256" key="6">
    <source>
        <dbReference type="ARBA" id="ARBA00023295"/>
    </source>
</evidence>
<dbReference type="GO" id="GO:0030245">
    <property type="term" value="P:cellulose catabolic process"/>
    <property type="evidence" value="ECO:0007669"/>
    <property type="project" value="UniProtKB-KW"/>
</dbReference>
<protein>
    <recommendedName>
        <fullName evidence="9">Endoglucanase</fullName>
        <ecNumber evidence="9">3.2.1.4</ecNumber>
    </recommendedName>
</protein>
<evidence type="ECO:0000256" key="8">
    <source>
        <dbReference type="PROSITE-ProRule" id="PRU10059"/>
    </source>
</evidence>
<feature type="region of interest" description="Disordered" evidence="10">
    <location>
        <begin position="414"/>
        <end position="449"/>
    </location>
</feature>
<accession>A0AAV5LA19</accession>
<keyword evidence="13" id="KW-1185">Reference proteome</keyword>
<dbReference type="InterPro" id="IPR018221">
    <property type="entry name" value="Glyco_hydro_9_His_AS"/>
</dbReference>
<comment type="catalytic activity">
    <reaction evidence="1 9">
        <text>Endohydrolysis of (1-&gt;4)-beta-D-glucosidic linkages in cellulose, lichenin and cereal beta-D-glucans.</text>
        <dbReference type="EC" id="3.2.1.4"/>
    </reaction>
</comment>